<name>A0ABS5S987_9FLAO</name>
<accession>A0ABS5S987</accession>
<keyword evidence="3" id="KW-1185">Reference proteome</keyword>
<proteinExistence type="predicted"/>
<feature type="signal peptide" evidence="1">
    <location>
        <begin position="1"/>
        <end position="18"/>
    </location>
</feature>
<reference evidence="2 3" key="1">
    <citation type="submission" date="2021-05" db="EMBL/GenBank/DDBJ databases">
        <title>Aequorivita echinoideorum JCM 30378 genome.</title>
        <authorList>
            <person name="Zhang H."/>
            <person name="Li C."/>
        </authorList>
    </citation>
    <scope>NUCLEOTIDE SEQUENCE [LARGE SCALE GENOMIC DNA]</scope>
    <source>
        <strain evidence="2 3">JCM30378</strain>
    </source>
</reference>
<dbReference type="EMBL" id="JAHCTB010000005">
    <property type="protein sequence ID" value="MBT0608907.1"/>
    <property type="molecule type" value="Genomic_DNA"/>
</dbReference>
<keyword evidence="1" id="KW-0732">Signal</keyword>
<organism evidence="2 3">
    <name type="scientific">Aequorivita echinoideorum</name>
    <dbReference type="NCBI Taxonomy" id="1549647"/>
    <lineage>
        <taxon>Bacteria</taxon>
        <taxon>Pseudomonadati</taxon>
        <taxon>Bacteroidota</taxon>
        <taxon>Flavobacteriia</taxon>
        <taxon>Flavobacteriales</taxon>
        <taxon>Flavobacteriaceae</taxon>
        <taxon>Aequorivita</taxon>
    </lineage>
</organism>
<feature type="chain" id="PRO_5046898149" description="DUF4468 domain-containing protein" evidence="1">
    <location>
        <begin position="19"/>
        <end position="209"/>
    </location>
</feature>
<dbReference type="RefSeq" id="WP_214114079.1">
    <property type="nucleotide sequence ID" value="NZ_JAHCTB010000005.1"/>
</dbReference>
<evidence type="ECO:0000256" key="1">
    <source>
        <dbReference type="SAM" id="SignalP"/>
    </source>
</evidence>
<protein>
    <recommendedName>
        <fullName evidence="4">DUF4468 domain-containing protein</fullName>
    </recommendedName>
</protein>
<evidence type="ECO:0000313" key="3">
    <source>
        <dbReference type="Proteomes" id="UP001297092"/>
    </source>
</evidence>
<dbReference type="Proteomes" id="UP001297092">
    <property type="component" value="Unassembled WGS sequence"/>
</dbReference>
<comment type="caution">
    <text evidence="2">The sequence shown here is derived from an EMBL/GenBank/DDBJ whole genome shotgun (WGS) entry which is preliminary data.</text>
</comment>
<evidence type="ECO:0008006" key="4">
    <source>
        <dbReference type="Google" id="ProtNLM"/>
    </source>
</evidence>
<evidence type="ECO:0000313" key="2">
    <source>
        <dbReference type="EMBL" id="MBT0608907.1"/>
    </source>
</evidence>
<sequence>MKKTFLLLLMLYSFFAISQNDEAYVDEQIAQRVAQFKMGNISDYIIRKDFCEGNIQMFKMPDGKMCSSASTYYSVYVFWKENEKLQVEKIDNCGSFEVLSVSDTKFFDKALEMKSKLENEEVKPYKPKNQEAKPTGNMQVQDCRKEFKFHLGNSDFEKSFKEYDLGNNSTYENVNSEYNNALPLVKLDRNISEIIETLESEGKFFRNKK</sequence>
<gene>
    <name evidence="2" type="ORF">KIV10_12000</name>
</gene>